<reference evidence="2" key="1">
    <citation type="submission" date="2022-01" db="EMBL/GenBank/DDBJ databases">
        <authorList>
            <person name="King R."/>
        </authorList>
    </citation>
    <scope>NUCLEOTIDE SEQUENCE</scope>
</reference>
<dbReference type="OrthoDB" id="72772at2759"/>
<dbReference type="Proteomes" id="UP001153636">
    <property type="component" value="Chromosome 2"/>
</dbReference>
<sequence>MNFSAQEFMFGRQRVRQWVPLITQQSRLRHVYQIMGLNIGTDAASYYYTLHLTTMCAPFYTSESVSNPNPKWAELNLMNMPNLSASCIVLRIWQHTDNGADKIILTWGVNFSGLCYIGNKISDIQPFFFKKNSVIFCMQGGFYTSHEVIRTDLQKPVPFINNVNLIETAKNKVIYKRIAVKSNHHLEVQPSYNIEKLKRLHHLQVQIRKTEADVQNIRDKINVLNGFNVTTDKDVGNCSQSTSFSNIRYAPQLLTMNSLNKMLQEKPTHIQKQEMVKINKEIEVTKFKTKLLSQEKVKKSVIIRSLKQKHAAMVENNEERNSDLMENYHKLSRGLEKLKEYKKNLIHHREMYTNIYSQLQQRRRQLLKELLFIFPIEKTSQDKYTIIGIHLPNSDVLADCNDSGFSVALGYIAHILIMCSTFLQVPIRYPLTHYGSRSFITDNVSPLLPDKERDFPLYTRGKEKAQFTYAVYLLNKNLAQFRWLIYMNTTDLKATLYNLLTFLQGPRDLRIDHHPLPKIEVPLQKKLEIDKLVSLRSFNTISNVSDPLLDCIRHENRLQRSSSPGRENRVDRHNGGGKKCVHSECGRGLSEILAVPEAYMSRQISSDSFRNFMFTGRGRGAPDVDACCGSSTASESNSITNSIKITNGKEIDKASASKKPMLVEQGTDPLATTSDTLPVKINDVNLREKKENSSKYGTNRLSRSVGSYSDDEHGLVLRTNFELGSEPSLLVSCDDQNSQNATTVESKETQQEFLEKWLESTPNFAFGSEEILSKSPNNFVSEKSPLMARTNALRTTTTFNLVKPK</sequence>
<evidence type="ECO:0008006" key="4">
    <source>
        <dbReference type="Google" id="ProtNLM"/>
    </source>
</evidence>
<name>A0A9P0CTH7_9CUCU</name>
<proteinExistence type="predicted"/>
<dbReference type="GO" id="GO:0000149">
    <property type="term" value="F:SNARE binding"/>
    <property type="evidence" value="ECO:0007669"/>
    <property type="project" value="TreeGrafter"/>
</dbReference>
<dbReference type="GO" id="GO:0000323">
    <property type="term" value="C:lytic vacuole"/>
    <property type="evidence" value="ECO:0007669"/>
    <property type="project" value="TreeGrafter"/>
</dbReference>
<dbReference type="GO" id="GO:0032991">
    <property type="term" value="C:protein-containing complex"/>
    <property type="evidence" value="ECO:0007669"/>
    <property type="project" value="UniProtKB-ARBA"/>
</dbReference>
<evidence type="ECO:0000313" key="2">
    <source>
        <dbReference type="EMBL" id="CAH1105780.1"/>
    </source>
</evidence>
<dbReference type="AlphaFoldDB" id="A0A9P0CTH7"/>
<dbReference type="EMBL" id="OV651814">
    <property type="protein sequence ID" value="CAH1105780.1"/>
    <property type="molecule type" value="Genomic_DNA"/>
</dbReference>
<dbReference type="PANTHER" id="PTHR15157">
    <property type="entry name" value="UV RADIATION RESISTANCE-ASSOCIATED GENE PROTEIN"/>
    <property type="match status" value="1"/>
</dbReference>
<dbReference type="GO" id="GO:0005768">
    <property type="term" value="C:endosome"/>
    <property type="evidence" value="ECO:0007669"/>
    <property type="project" value="TreeGrafter"/>
</dbReference>
<accession>A0A9P0CTH7</accession>
<dbReference type="InterPro" id="IPR018791">
    <property type="entry name" value="UV_resistance/autophagy_Atg14"/>
</dbReference>
<dbReference type="Pfam" id="PF10186">
    <property type="entry name" value="ATG14"/>
    <property type="match status" value="1"/>
</dbReference>
<keyword evidence="1" id="KW-0175">Coiled coil</keyword>
<evidence type="ECO:0000313" key="3">
    <source>
        <dbReference type="Proteomes" id="UP001153636"/>
    </source>
</evidence>
<dbReference type="GO" id="GO:0035493">
    <property type="term" value="P:SNARE complex assembly"/>
    <property type="evidence" value="ECO:0007669"/>
    <property type="project" value="TreeGrafter"/>
</dbReference>
<evidence type="ECO:0000256" key="1">
    <source>
        <dbReference type="ARBA" id="ARBA00023054"/>
    </source>
</evidence>
<dbReference type="PANTHER" id="PTHR15157:SF5">
    <property type="entry name" value="UV RADIATION RESISTANCE-ASSOCIATED GENE PROTEIN"/>
    <property type="match status" value="1"/>
</dbReference>
<gene>
    <name evidence="2" type="ORF">PSYICH_LOCUS7668</name>
</gene>
<organism evidence="2 3">
    <name type="scientific">Psylliodes chrysocephalus</name>
    <dbReference type="NCBI Taxonomy" id="3402493"/>
    <lineage>
        <taxon>Eukaryota</taxon>
        <taxon>Metazoa</taxon>
        <taxon>Ecdysozoa</taxon>
        <taxon>Arthropoda</taxon>
        <taxon>Hexapoda</taxon>
        <taxon>Insecta</taxon>
        <taxon>Pterygota</taxon>
        <taxon>Neoptera</taxon>
        <taxon>Endopterygota</taxon>
        <taxon>Coleoptera</taxon>
        <taxon>Polyphaga</taxon>
        <taxon>Cucujiformia</taxon>
        <taxon>Chrysomeloidea</taxon>
        <taxon>Chrysomelidae</taxon>
        <taxon>Galerucinae</taxon>
        <taxon>Alticini</taxon>
        <taxon>Psylliodes</taxon>
    </lineage>
</organism>
<protein>
    <recommendedName>
        <fullName evidence="4">UV radiation resistance-associated gene protein</fullName>
    </recommendedName>
</protein>
<keyword evidence="3" id="KW-1185">Reference proteome</keyword>